<sequence length="305" mass="34946">MHYCYLKFCTEKALFGEDELYFFSPRDRKYPNGSRPNRAAGSGYWKATGTDKAILTASGSKTIGVKKALVFYAGRPPKKTDWMMDEYRLPETMIRPSRSERTMRLDDWVLCRVRQKTNTTKNLHRVPDPPKPESMRYLMQVEDSLPAVTNNDNEMFKDVMYKHCPVLTSLLTGQPLHGMETNQCASPQEIYKHNSWNSVYEDGSCSDTSPMTVFSFGSFLNPLNEKEIQENPCGIPLPSKNLSNENNYNLFGTQKMVVQDDMDFCCDLYYEADMFTPSPSSVDMTTDSVFIDGYIQHFSSPPYKV</sequence>
<accession>A0A7N1A359</accession>
<evidence type="ECO:0000256" key="2">
    <source>
        <dbReference type="ARBA" id="ARBA00023015"/>
    </source>
</evidence>
<dbReference type="SUPFAM" id="SSF101941">
    <property type="entry name" value="NAC domain"/>
    <property type="match status" value="1"/>
</dbReference>
<dbReference type="InterPro" id="IPR036093">
    <property type="entry name" value="NAC_dom_sf"/>
</dbReference>
<dbReference type="AlphaFoldDB" id="A0A7N1A359"/>
<keyword evidence="3" id="KW-0238">DNA-binding</keyword>
<dbReference type="PANTHER" id="PTHR31744:SF233">
    <property type="entry name" value="NAC DOMAIN-CONTAINING PROTEIN 72-LIKE"/>
    <property type="match status" value="1"/>
</dbReference>
<dbReference type="EnsemblPlants" id="Kaladp0071s0230.1.v1.1">
    <property type="protein sequence ID" value="Kaladp0071s0230.1.v1.1"/>
    <property type="gene ID" value="Kaladp0071s0230.v1.1"/>
</dbReference>
<evidence type="ECO:0000256" key="4">
    <source>
        <dbReference type="ARBA" id="ARBA00023163"/>
    </source>
</evidence>
<dbReference type="PANTHER" id="PTHR31744">
    <property type="entry name" value="PROTEIN CUP-SHAPED COTYLEDON 2-RELATED"/>
    <property type="match status" value="1"/>
</dbReference>
<dbReference type="Gramene" id="Kaladp0071s0230.1.v1.1">
    <property type="protein sequence ID" value="Kaladp0071s0230.1.v1.1"/>
    <property type="gene ID" value="Kaladp0071s0230.v1.1"/>
</dbReference>
<evidence type="ECO:0000313" key="7">
    <source>
        <dbReference type="EnsemblPlants" id="Kaladp0071s0230.1.v1.1"/>
    </source>
</evidence>
<keyword evidence="2" id="KW-0805">Transcription regulation</keyword>
<dbReference type="PROSITE" id="PS51005">
    <property type="entry name" value="NAC"/>
    <property type="match status" value="1"/>
</dbReference>
<comment type="subcellular location">
    <subcellularLocation>
        <location evidence="1">Nucleus</location>
    </subcellularLocation>
</comment>
<evidence type="ECO:0000256" key="5">
    <source>
        <dbReference type="ARBA" id="ARBA00023242"/>
    </source>
</evidence>
<reference evidence="7" key="1">
    <citation type="submission" date="2021-01" db="UniProtKB">
        <authorList>
            <consortium name="EnsemblPlants"/>
        </authorList>
    </citation>
    <scope>IDENTIFICATION</scope>
</reference>
<proteinExistence type="predicted"/>
<dbReference type="GO" id="GO:0003677">
    <property type="term" value="F:DNA binding"/>
    <property type="evidence" value="ECO:0007669"/>
    <property type="project" value="UniProtKB-KW"/>
</dbReference>
<feature type="domain" description="NAC" evidence="6">
    <location>
        <begin position="1"/>
        <end position="116"/>
    </location>
</feature>
<keyword evidence="5" id="KW-0539">Nucleus</keyword>
<keyword evidence="8" id="KW-1185">Reference proteome</keyword>
<dbReference type="GO" id="GO:0005634">
    <property type="term" value="C:nucleus"/>
    <property type="evidence" value="ECO:0007669"/>
    <property type="project" value="UniProtKB-SubCell"/>
</dbReference>
<evidence type="ECO:0000259" key="6">
    <source>
        <dbReference type="PROSITE" id="PS51005"/>
    </source>
</evidence>
<evidence type="ECO:0000256" key="3">
    <source>
        <dbReference type="ARBA" id="ARBA00023125"/>
    </source>
</evidence>
<protein>
    <recommendedName>
        <fullName evidence="6">NAC domain-containing protein</fullName>
    </recommendedName>
</protein>
<organism evidence="7 8">
    <name type="scientific">Kalanchoe fedtschenkoi</name>
    <name type="common">Lavender scallops</name>
    <name type="synonym">South American air plant</name>
    <dbReference type="NCBI Taxonomy" id="63787"/>
    <lineage>
        <taxon>Eukaryota</taxon>
        <taxon>Viridiplantae</taxon>
        <taxon>Streptophyta</taxon>
        <taxon>Embryophyta</taxon>
        <taxon>Tracheophyta</taxon>
        <taxon>Spermatophyta</taxon>
        <taxon>Magnoliopsida</taxon>
        <taxon>eudicotyledons</taxon>
        <taxon>Gunneridae</taxon>
        <taxon>Pentapetalae</taxon>
        <taxon>Saxifragales</taxon>
        <taxon>Crassulaceae</taxon>
        <taxon>Kalanchoe</taxon>
    </lineage>
</organism>
<evidence type="ECO:0000256" key="1">
    <source>
        <dbReference type="ARBA" id="ARBA00004123"/>
    </source>
</evidence>
<dbReference type="GO" id="GO:0006355">
    <property type="term" value="P:regulation of DNA-templated transcription"/>
    <property type="evidence" value="ECO:0007669"/>
    <property type="project" value="InterPro"/>
</dbReference>
<evidence type="ECO:0000313" key="8">
    <source>
        <dbReference type="Proteomes" id="UP000594263"/>
    </source>
</evidence>
<dbReference type="InterPro" id="IPR003441">
    <property type="entry name" value="NAC-dom"/>
</dbReference>
<dbReference type="Proteomes" id="UP000594263">
    <property type="component" value="Unplaced"/>
</dbReference>
<dbReference type="Gene3D" id="2.170.150.80">
    <property type="entry name" value="NAC domain"/>
    <property type="match status" value="1"/>
</dbReference>
<keyword evidence="4" id="KW-0804">Transcription</keyword>
<dbReference type="Pfam" id="PF02365">
    <property type="entry name" value="NAM"/>
    <property type="match status" value="1"/>
</dbReference>
<name>A0A7N1A359_KALFE</name>